<keyword evidence="3" id="KW-1185">Reference proteome</keyword>
<dbReference type="PANTHER" id="PTHR47003">
    <property type="entry name" value="OS01G0970900 PROTEIN"/>
    <property type="match status" value="1"/>
</dbReference>
<dbReference type="PANTHER" id="PTHR47003:SF2">
    <property type="entry name" value="OS01G0970900 PROTEIN"/>
    <property type="match status" value="1"/>
</dbReference>
<dbReference type="InterPro" id="IPR002885">
    <property type="entry name" value="PPR_rpt"/>
</dbReference>
<dbReference type="Pfam" id="PF01535">
    <property type="entry name" value="PPR"/>
    <property type="match status" value="2"/>
</dbReference>
<keyword evidence="1" id="KW-0677">Repeat</keyword>
<gene>
    <name evidence="4" type="primary">LOC103717565</name>
</gene>
<dbReference type="Proteomes" id="UP000228380">
    <property type="component" value="Chromosome 14"/>
</dbReference>
<dbReference type="Pfam" id="PF12854">
    <property type="entry name" value="PPR_1"/>
    <property type="match status" value="1"/>
</dbReference>
<evidence type="ECO:0000313" key="3">
    <source>
        <dbReference type="Proteomes" id="UP000228380"/>
    </source>
</evidence>
<dbReference type="Pfam" id="PF13041">
    <property type="entry name" value="PPR_2"/>
    <property type="match status" value="1"/>
</dbReference>
<feature type="repeat" description="PPR" evidence="2">
    <location>
        <begin position="409"/>
        <end position="443"/>
    </location>
</feature>
<dbReference type="GeneID" id="103717565"/>
<dbReference type="RefSeq" id="XP_008804230.3">
    <property type="nucleotide sequence ID" value="XM_008806008.4"/>
</dbReference>
<dbReference type="InterPro" id="IPR011990">
    <property type="entry name" value="TPR-like_helical_dom_sf"/>
</dbReference>
<dbReference type="AlphaFoldDB" id="A0A8B7CQI4"/>
<sequence length="631" mass="71114">MSFIIRLANVHGCHSKFLTAPPKSRISKPWRKPPFSFYSCPGSNTDSFPAKTMIPSSARLRPLLHSLLRSTPKACPFSTAVSSDSDLPLPTSPPTEESILYVLKKLDKKPQKALSFFNCVTSQYGFKPAHPTYNLMLRILGHKDSVKDFWAFLKTMDHAGHTIDRSTYVTLLANFKKHKMAAESSALSQFYAQTMAKAASDTAIDSAVKIILGAEEWNEVAEKKLQDLDLSLSEVVVAKVLQELRDCPSKARAFFRWVGQRPRYKHGSAAYNAMARVLGQRDSIGEFWSLVQEMKGEGHEMDIDTYIKLSRRFQKTKMMREAVELYEFMMDGPYKPAIQDCGMLLRQIALSGTPDLELVFRVVRKYEAAGYSLSKVVYDGIHRSLTSIGMFDEADEILKKMKLAGYEPDNITYSQLVYGLCKAKRLDEAGKVLDEMEAGGCIPDLKTWTVLIQGHCSAGEVDKALELLTKMIEKNCEADADVLDVLVKGFCSKRRVDAAYILVVEMVESAHIRPWQATYKYLIQELLSVRMLEEALKLLSTMKSHKFPPFADPFPPHIAKYGTIEDARDFLKALTLNDYPSSTAYLHIFKSFFQEGRYSEAQDLLFKCPHHIRKHGEISKLFGSIKAGKAA</sequence>
<reference evidence="3" key="1">
    <citation type="journal article" date="2019" name="Nat. Commun.">
        <title>Genome-wide association mapping of date palm fruit traits.</title>
        <authorList>
            <person name="Hazzouri K.M."/>
            <person name="Gros-Balthazard M."/>
            <person name="Flowers J.M."/>
            <person name="Copetti D."/>
            <person name="Lemansour A."/>
            <person name="Lebrun M."/>
            <person name="Masmoudi K."/>
            <person name="Ferrand S."/>
            <person name="Dhar M.I."/>
            <person name="Fresquez Z.A."/>
            <person name="Rosas U."/>
            <person name="Zhang J."/>
            <person name="Talag J."/>
            <person name="Lee S."/>
            <person name="Kudrna D."/>
            <person name="Powell R.F."/>
            <person name="Leitch I.J."/>
            <person name="Krueger R.R."/>
            <person name="Wing R.A."/>
            <person name="Amiri K.M.A."/>
            <person name="Purugganan M.D."/>
        </authorList>
    </citation>
    <scope>NUCLEOTIDE SEQUENCE [LARGE SCALE GENOMIC DNA]</scope>
    <source>
        <strain evidence="3">cv. Khalas</strain>
    </source>
</reference>
<dbReference type="NCBIfam" id="TIGR00756">
    <property type="entry name" value="PPR"/>
    <property type="match status" value="3"/>
</dbReference>
<evidence type="ECO:0000256" key="2">
    <source>
        <dbReference type="PROSITE-ProRule" id="PRU00708"/>
    </source>
</evidence>
<evidence type="ECO:0000313" key="4">
    <source>
        <dbReference type="RefSeq" id="XP_008804230.3"/>
    </source>
</evidence>
<organism evidence="3 4">
    <name type="scientific">Phoenix dactylifera</name>
    <name type="common">Date palm</name>
    <dbReference type="NCBI Taxonomy" id="42345"/>
    <lineage>
        <taxon>Eukaryota</taxon>
        <taxon>Viridiplantae</taxon>
        <taxon>Streptophyta</taxon>
        <taxon>Embryophyta</taxon>
        <taxon>Tracheophyta</taxon>
        <taxon>Spermatophyta</taxon>
        <taxon>Magnoliopsida</taxon>
        <taxon>Liliopsida</taxon>
        <taxon>Arecaceae</taxon>
        <taxon>Coryphoideae</taxon>
        <taxon>Phoeniceae</taxon>
        <taxon>Phoenix</taxon>
    </lineage>
</organism>
<dbReference type="Gene3D" id="1.25.40.10">
    <property type="entry name" value="Tetratricopeptide repeat domain"/>
    <property type="match status" value="4"/>
</dbReference>
<proteinExistence type="predicted"/>
<dbReference type="InterPro" id="IPR044578">
    <property type="entry name" value="BIR6-like"/>
</dbReference>
<name>A0A8B7CQI4_PHODC</name>
<dbReference type="KEGG" id="pda:103717565"/>
<dbReference type="GO" id="GO:0008380">
    <property type="term" value="P:RNA splicing"/>
    <property type="evidence" value="ECO:0007669"/>
    <property type="project" value="InterPro"/>
</dbReference>
<reference evidence="4" key="2">
    <citation type="submission" date="2025-08" db="UniProtKB">
        <authorList>
            <consortium name="RefSeq"/>
        </authorList>
    </citation>
    <scope>IDENTIFICATION</scope>
    <source>
        <tissue evidence="4">Young leaves</tissue>
    </source>
</reference>
<feature type="repeat" description="PPR" evidence="2">
    <location>
        <begin position="374"/>
        <end position="408"/>
    </location>
</feature>
<protein>
    <submittedName>
        <fullName evidence="4">Pentatricopeptide repeat-containing protein At3g48250, chloroplastic</fullName>
    </submittedName>
</protein>
<dbReference type="PROSITE" id="PS51375">
    <property type="entry name" value="PPR"/>
    <property type="match status" value="3"/>
</dbReference>
<evidence type="ECO:0000256" key="1">
    <source>
        <dbReference type="ARBA" id="ARBA00022737"/>
    </source>
</evidence>
<feature type="repeat" description="PPR" evidence="2">
    <location>
        <begin position="444"/>
        <end position="478"/>
    </location>
</feature>
<dbReference type="OrthoDB" id="185373at2759"/>
<accession>A0A8B7CQI4</accession>